<dbReference type="EMBL" id="DQ272742">
    <property type="protein sequence ID" value="ABB86527.1"/>
    <property type="molecule type" value="Genomic_DNA"/>
</dbReference>
<feature type="binding site" evidence="9">
    <location>
        <position position="82"/>
    </location>
    <ligand>
        <name>sn-glycerol 3-phosphate</name>
        <dbReference type="ChEBI" id="CHEBI:57597"/>
    </ligand>
</feature>
<dbReference type="PROSITE" id="PS00445">
    <property type="entry name" value="FGGY_KINASES_2"/>
    <property type="match status" value="1"/>
</dbReference>
<evidence type="ECO:0000259" key="12">
    <source>
        <dbReference type="Pfam" id="PF02782"/>
    </source>
</evidence>
<comment type="function">
    <text evidence="9">Key enzyme in the regulation of glycerol uptake and metabolism. Catalyzes the phosphorylation of glycerol to yield sn-glycerol 3-phosphate.</text>
</comment>
<feature type="binding site" evidence="9">
    <location>
        <position position="243"/>
    </location>
    <ligand>
        <name>sn-glycerol 3-phosphate</name>
        <dbReference type="ChEBI" id="CHEBI:57597"/>
    </ligand>
</feature>
<feature type="binding site" evidence="9">
    <location>
        <position position="16"/>
    </location>
    <ligand>
        <name>ADP</name>
        <dbReference type="ChEBI" id="CHEBI:456216"/>
    </ligand>
</feature>
<feature type="binding site" evidence="9">
    <location>
        <position position="82"/>
    </location>
    <ligand>
        <name>glycerol</name>
        <dbReference type="ChEBI" id="CHEBI:17754"/>
    </ligand>
</feature>
<dbReference type="NCBIfam" id="NF000756">
    <property type="entry name" value="PRK00047.1"/>
    <property type="match status" value="1"/>
</dbReference>
<feature type="binding site" evidence="9">
    <location>
        <position position="83"/>
    </location>
    <ligand>
        <name>glycerol</name>
        <dbReference type="ChEBI" id="CHEBI:17754"/>
    </ligand>
</feature>
<feature type="binding site" evidence="9">
    <location>
        <position position="409"/>
    </location>
    <ligand>
        <name>ATP</name>
        <dbReference type="ChEBI" id="CHEBI:30616"/>
    </ligand>
</feature>
<evidence type="ECO:0000256" key="3">
    <source>
        <dbReference type="ARBA" id="ARBA00022679"/>
    </source>
</evidence>
<feature type="binding site" evidence="9">
    <location>
        <position position="12"/>
    </location>
    <ligand>
        <name>sn-glycerol 3-phosphate</name>
        <dbReference type="ChEBI" id="CHEBI:57597"/>
    </ligand>
</feature>
<feature type="domain" description="Carbohydrate kinase FGGY C-terminal" evidence="12">
    <location>
        <begin position="260"/>
        <end position="448"/>
    </location>
</feature>
<dbReference type="Pfam" id="PF02782">
    <property type="entry name" value="FGGY_C"/>
    <property type="match status" value="1"/>
</dbReference>
<dbReference type="InterPro" id="IPR005999">
    <property type="entry name" value="Glycerol_kin"/>
</dbReference>
<feature type="binding site" evidence="9">
    <location>
        <position position="409"/>
    </location>
    <ligand>
        <name>ADP</name>
        <dbReference type="ChEBI" id="CHEBI:456216"/>
    </ligand>
</feature>
<feature type="binding site" evidence="9">
    <location>
        <position position="265"/>
    </location>
    <ligand>
        <name>ATP</name>
        <dbReference type="ChEBI" id="CHEBI:30616"/>
    </ligand>
</feature>
<feature type="domain" description="Carbohydrate kinase FGGY N-terminal" evidence="11">
    <location>
        <begin position="4"/>
        <end position="250"/>
    </location>
</feature>
<dbReference type="Gene3D" id="3.30.420.40">
    <property type="match status" value="2"/>
</dbReference>
<comment type="pathway">
    <text evidence="1 9">Polyol metabolism; glycerol degradation via glycerol kinase pathway; sn-glycerol 3-phosphate from glycerol: step 1/1.</text>
</comment>
<feature type="binding site" evidence="9">
    <location>
        <position position="312"/>
    </location>
    <ligand>
        <name>ATP</name>
        <dbReference type="ChEBI" id="CHEBI:30616"/>
    </ligand>
</feature>
<dbReference type="InterPro" id="IPR018483">
    <property type="entry name" value="Carb_kinase_FGGY_CS"/>
</dbReference>
<dbReference type="FunFam" id="3.30.420.40:FF:000007">
    <property type="entry name" value="Glycerol kinase"/>
    <property type="match status" value="1"/>
</dbReference>
<evidence type="ECO:0000256" key="1">
    <source>
        <dbReference type="ARBA" id="ARBA00005190"/>
    </source>
</evidence>
<evidence type="ECO:0000259" key="11">
    <source>
        <dbReference type="Pfam" id="PF00370"/>
    </source>
</evidence>
<feature type="binding site" evidence="9">
    <location>
        <position position="83"/>
    </location>
    <ligand>
        <name>sn-glycerol 3-phosphate</name>
        <dbReference type="ChEBI" id="CHEBI:57597"/>
    </ligand>
</feature>
<evidence type="ECO:0000256" key="7">
    <source>
        <dbReference type="ARBA" id="ARBA00022840"/>
    </source>
</evidence>
<accession>Q2VBU4</accession>
<dbReference type="AlphaFoldDB" id="Q2VBU4"/>
<feature type="binding site" evidence="9">
    <location>
        <position position="12"/>
    </location>
    <ligand>
        <name>ADP</name>
        <dbReference type="ChEBI" id="CHEBI:456216"/>
    </ligand>
</feature>
<dbReference type="CDD" id="cd07786">
    <property type="entry name" value="FGGY_EcGK_like"/>
    <property type="match status" value="1"/>
</dbReference>
<evidence type="ECO:0000256" key="10">
    <source>
        <dbReference type="RuleBase" id="RU003733"/>
    </source>
</evidence>
<keyword evidence="6 9" id="KW-0319">Glycerol metabolism</keyword>
<dbReference type="NCBIfam" id="TIGR01311">
    <property type="entry name" value="glycerol_kin"/>
    <property type="match status" value="1"/>
</dbReference>
<name>Q2VBU4_9BACT</name>
<dbReference type="GO" id="GO:0006072">
    <property type="term" value="P:glycerol-3-phosphate metabolic process"/>
    <property type="evidence" value="ECO:0007669"/>
    <property type="project" value="InterPro"/>
</dbReference>
<evidence type="ECO:0000256" key="8">
    <source>
        <dbReference type="ARBA" id="ARBA00052101"/>
    </source>
</evidence>
<dbReference type="FunFam" id="3.30.420.40:FF:000008">
    <property type="entry name" value="Glycerol kinase"/>
    <property type="match status" value="1"/>
</dbReference>
<comment type="catalytic activity">
    <reaction evidence="8 9">
        <text>glycerol + ATP = sn-glycerol 3-phosphate + ADP + H(+)</text>
        <dbReference type="Rhea" id="RHEA:21644"/>
        <dbReference type="ChEBI" id="CHEBI:15378"/>
        <dbReference type="ChEBI" id="CHEBI:17754"/>
        <dbReference type="ChEBI" id="CHEBI:30616"/>
        <dbReference type="ChEBI" id="CHEBI:57597"/>
        <dbReference type="ChEBI" id="CHEBI:456216"/>
        <dbReference type="EC" id="2.7.1.30"/>
    </reaction>
</comment>
<feature type="binding site" evidence="9">
    <location>
        <position position="134"/>
    </location>
    <ligand>
        <name>glycerol</name>
        <dbReference type="ChEBI" id="CHEBI:17754"/>
    </ligand>
</feature>
<keyword evidence="5 9" id="KW-0418">Kinase</keyword>
<comment type="similarity">
    <text evidence="2 9 10">Belongs to the FGGY kinase family.</text>
</comment>
<gene>
    <name evidence="9" type="primary">glpK</name>
</gene>
<comment type="activity regulation">
    <text evidence="9">Inhibited by fructose 1,6-bisphosphate (FBP).</text>
</comment>
<feature type="binding site" evidence="9">
    <location>
        <position position="243"/>
    </location>
    <ligand>
        <name>glycerol</name>
        <dbReference type="ChEBI" id="CHEBI:17754"/>
    </ligand>
</feature>
<feature type="binding site" evidence="9">
    <location>
        <position position="12"/>
    </location>
    <ligand>
        <name>ATP</name>
        <dbReference type="ChEBI" id="CHEBI:30616"/>
    </ligand>
</feature>
<reference evidence="13" key="1">
    <citation type="journal article" date="2005" name="Appl. Environ. Microbiol.">
        <title>Sequence and expression analyses of Cytophaga-like hydrolases in a Western arctic metagenomic library and the Sargasso Sea.</title>
        <authorList>
            <person name="Cottrell M.T."/>
            <person name="Yu L."/>
            <person name="Kirchman D.L."/>
        </authorList>
    </citation>
    <scope>NUCLEOTIDE SEQUENCE</scope>
</reference>
<dbReference type="GO" id="GO:0005524">
    <property type="term" value="F:ATP binding"/>
    <property type="evidence" value="ECO:0007669"/>
    <property type="project" value="UniProtKB-UniRule"/>
</dbReference>
<feature type="binding site" evidence="9">
    <location>
        <position position="265"/>
    </location>
    <ligand>
        <name>ADP</name>
        <dbReference type="ChEBI" id="CHEBI:456216"/>
    </ligand>
</feature>
<keyword evidence="7 9" id="KW-0067">ATP-binding</keyword>
<keyword evidence="4 9" id="KW-0547">Nucleotide-binding</keyword>
<dbReference type="GO" id="GO:0004370">
    <property type="term" value="F:glycerol kinase activity"/>
    <property type="evidence" value="ECO:0007669"/>
    <property type="project" value="UniProtKB-UniRule"/>
</dbReference>
<feature type="binding site" evidence="9">
    <location>
        <position position="14"/>
    </location>
    <ligand>
        <name>ATP</name>
        <dbReference type="ChEBI" id="CHEBI:30616"/>
    </ligand>
</feature>
<evidence type="ECO:0000313" key="13">
    <source>
        <dbReference type="EMBL" id="ABB86527.1"/>
    </source>
</evidence>
<dbReference type="GO" id="GO:0019563">
    <property type="term" value="P:glycerol catabolic process"/>
    <property type="evidence" value="ECO:0007669"/>
    <property type="project" value="UniProtKB-UniRule"/>
</dbReference>
<proteinExistence type="inferred from homology"/>
<feature type="binding site" evidence="9">
    <location>
        <position position="308"/>
    </location>
    <ligand>
        <name>ADP</name>
        <dbReference type="ChEBI" id="CHEBI:456216"/>
    </ligand>
</feature>
<evidence type="ECO:0000256" key="2">
    <source>
        <dbReference type="ARBA" id="ARBA00009156"/>
    </source>
</evidence>
<feature type="binding site" evidence="9">
    <location>
        <position position="134"/>
    </location>
    <ligand>
        <name>sn-glycerol 3-phosphate</name>
        <dbReference type="ChEBI" id="CHEBI:57597"/>
    </ligand>
</feature>
<dbReference type="InterPro" id="IPR018484">
    <property type="entry name" value="FGGY_N"/>
</dbReference>
<sequence>MKKYILAIDAGTTSSRAILFDKKGIQVATSQFEFTQIFPKESWVEHNPIEIWETQLKAIKDVVNKTNIELDEIDSIGITNQRETTVIWDKNTGKPVYNAIVWQDRRTAFICDELDGLGKANVFYDKTGLLLDAYFSGTKMKWILDSDQKIRQAAENGELLFGTIDTWLIWNLTRGAIHATDCSNASRTLLFNIHTLKWDDELMEILKIPSSLLPVVFDSSEKIGCTHSDVIGKEIPICGIAGDQQAALFGQMCIEPGDVKNTYGTGCFCMMNTGNKPVKSNNRMLTTIGWKIGNDTVYALEGSVFIAGALVQWLRDQLNIINNASEIEDLAKTVDNNGGVTFISALSGLGAPYWNPNATGAIMGITRGTKKGHIARAALEAIALRSREIIIEMQKDSGRTFNNLKVDGGASNNNLLMQIQSNLLQANVIRPKITETTALGVAFFAGLASGFWESIDEIKSVWEVEKQFSPQKNKNDLLVISNWEERIKKVL</sequence>
<dbReference type="GO" id="GO:0005829">
    <property type="term" value="C:cytosol"/>
    <property type="evidence" value="ECO:0007669"/>
    <property type="project" value="UniProtKB-ARBA"/>
</dbReference>
<feature type="binding site" evidence="9">
    <location>
        <position position="413"/>
    </location>
    <ligand>
        <name>ADP</name>
        <dbReference type="ChEBI" id="CHEBI:456216"/>
    </ligand>
</feature>
<organism evidence="13">
    <name type="scientific">uncultured Bacteroidetes bacterium 'SBI2-18 P41A3'</name>
    <dbReference type="NCBI Taxonomy" id="358068"/>
    <lineage>
        <taxon>Bacteria</taxon>
        <taxon>Pseudomonadati</taxon>
        <taxon>Bacteroidota</taxon>
        <taxon>environmental samples</taxon>
    </lineage>
</organism>
<dbReference type="PANTHER" id="PTHR10196">
    <property type="entry name" value="SUGAR KINASE"/>
    <property type="match status" value="1"/>
</dbReference>
<evidence type="ECO:0000256" key="6">
    <source>
        <dbReference type="ARBA" id="ARBA00022798"/>
    </source>
</evidence>
<evidence type="ECO:0000256" key="4">
    <source>
        <dbReference type="ARBA" id="ARBA00022741"/>
    </source>
</evidence>
<dbReference type="PIRSF" id="PIRSF000538">
    <property type="entry name" value="GlpK"/>
    <property type="match status" value="1"/>
</dbReference>
<feature type="binding site" evidence="9">
    <location>
        <position position="308"/>
    </location>
    <ligand>
        <name>ATP</name>
        <dbReference type="ChEBI" id="CHEBI:30616"/>
    </ligand>
</feature>
<dbReference type="SUPFAM" id="SSF53067">
    <property type="entry name" value="Actin-like ATPase domain"/>
    <property type="match status" value="2"/>
</dbReference>
<feature type="binding site" evidence="9">
    <location>
        <position position="244"/>
    </location>
    <ligand>
        <name>glycerol</name>
        <dbReference type="ChEBI" id="CHEBI:17754"/>
    </ligand>
</feature>
<dbReference type="EC" id="2.7.1.30" evidence="9"/>
<dbReference type="InterPro" id="IPR000577">
    <property type="entry name" value="Carb_kinase_FGGY"/>
</dbReference>
<evidence type="ECO:0000256" key="5">
    <source>
        <dbReference type="ARBA" id="ARBA00022777"/>
    </source>
</evidence>
<protein>
    <recommendedName>
        <fullName evidence="9">Glycerol kinase</fullName>
        <ecNumber evidence="9">2.7.1.30</ecNumber>
    </recommendedName>
    <alternativeName>
        <fullName evidence="9">ATP:glycerol 3-phosphotransferase</fullName>
    </alternativeName>
    <alternativeName>
        <fullName evidence="9">Glycerokinase</fullName>
        <shortName evidence="9">GK</shortName>
    </alternativeName>
</protein>
<evidence type="ECO:0000256" key="9">
    <source>
        <dbReference type="HAMAP-Rule" id="MF_00186"/>
    </source>
</evidence>
<dbReference type="PANTHER" id="PTHR10196:SF69">
    <property type="entry name" value="GLYCEROL KINASE"/>
    <property type="match status" value="1"/>
</dbReference>
<dbReference type="InterPro" id="IPR018485">
    <property type="entry name" value="FGGY_C"/>
</dbReference>
<feature type="binding site" evidence="9">
    <location>
        <position position="13"/>
    </location>
    <ligand>
        <name>ATP</name>
        <dbReference type="ChEBI" id="CHEBI:30616"/>
    </ligand>
</feature>
<dbReference type="HAMAP" id="MF_00186">
    <property type="entry name" value="Glycerol_kin"/>
    <property type="match status" value="1"/>
</dbReference>
<keyword evidence="3 9" id="KW-0808">Transferase</keyword>
<dbReference type="UniPathway" id="UPA00618">
    <property type="reaction ID" value="UER00672"/>
</dbReference>
<dbReference type="Pfam" id="PF00370">
    <property type="entry name" value="FGGY_N"/>
    <property type="match status" value="1"/>
</dbReference>
<dbReference type="InterPro" id="IPR043129">
    <property type="entry name" value="ATPase_NBD"/>
</dbReference>